<keyword evidence="9" id="KW-0460">Magnesium</keyword>
<evidence type="ECO:0000256" key="3">
    <source>
        <dbReference type="ARBA" id="ARBA00022694"/>
    </source>
</evidence>
<dbReference type="GO" id="GO:0003723">
    <property type="term" value="F:RNA binding"/>
    <property type="evidence" value="ECO:0007669"/>
    <property type="project" value="UniProtKB-KW"/>
</dbReference>
<dbReference type="Pfam" id="PF01743">
    <property type="entry name" value="PolyA_pol"/>
    <property type="match status" value="1"/>
</dbReference>
<dbReference type="GO" id="GO:0005524">
    <property type="term" value="F:ATP binding"/>
    <property type="evidence" value="ECO:0007669"/>
    <property type="project" value="UniProtKB-KW"/>
</dbReference>
<keyword evidence="3" id="KW-0819">tRNA processing</keyword>
<evidence type="ECO:0000256" key="4">
    <source>
        <dbReference type="ARBA" id="ARBA00022695"/>
    </source>
</evidence>
<proteinExistence type="inferred from homology"/>
<evidence type="ECO:0000256" key="6">
    <source>
        <dbReference type="ARBA" id="ARBA00022741"/>
    </source>
</evidence>
<evidence type="ECO:0000256" key="10">
    <source>
        <dbReference type="ARBA" id="ARBA00022884"/>
    </source>
</evidence>
<evidence type="ECO:0000259" key="12">
    <source>
        <dbReference type="Pfam" id="PF01743"/>
    </source>
</evidence>
<feature type="domain" description="tRNA nucleotidyltransferase/poly(A) polymerase RNA and SrmB- binding" evidence="13">
    <location>
        <begin position="181"/>
        <end position="236"/>
    </location>
</feature>
<dbReference type="InterPro" id="IPR043519">
    <property type="entry name" value="NT_sf"/>
</dbReference>
<keyword evidence="4" id="KW-0548">Nucleotidyltransferase</keyword>
<evidence type="ECO:0000256" key="5">
    <source>
        <dbReference type="ARBA" id="ARBA00022723"/>
    </source>
</evidence>
<dbReference type="GO" id="GO:0008033">
    <property type="term" value="P:tRNA processing"/>
    <property type="evidence" value="ECO:0007669"/>
    <property type="project" value="UniProtKB-KW"/>
</dbReference>
<dbReference type="InterPro" id="IPR032828">
    <property type="entry name" value="PolyA_RNA-bd"/>
</dbReference>
<keyword evidence="8" id="KW-0067">ATP-binding</keyword>
<evidence type="ECO:0000256" key="1">
    <source>
        <dbReference type="ARBA" id="ARBA00001946"/>
    </source>
</evidence>
<evidence type="ECO:0000313" key="15">
    <source>
        <dbReference type="Proteomes" id="UP000184275"/>
    </source>
</evidence>
<keyword evidence="15" id="KW-1185">Reference proteome</keyword>
<dbReference type="Pfam" id="PF12627">
    <property type="entry name" value="PolyA_pol_RNAbd"/>
    <property type="match status" value="1"/>
</dbReference>
<reference evidence="15" key="1">
    <citation type="submission" date="2016-11" db="EMBL/GenBank/DDBJ databases">
        <authorList>
            <person name="Varghese N."/>
            <person name="Submissions S."/>
        </authorList>
    </citation>
    <scope>NUCLEOTIDE SEQUENCE [LARGE SCALE GENOMIC DNA]</scope>
    <source>
        <strain evidence="15">UWOS</strain>
    </source>
</reference>
<dbReference type="GO" id="GO:0046872">
    <property type="term" value="F:metal ion binding"/>
    <property type="evidence" value="ECO:0007669"/>
    <property type="project" value="UniProtKB-KW"/>
</dbReference>
<dbReference type="Gene3D" id="1.10.3090.10">
    <property type="entry name" value="cca-adding enzyme, domain 2"/>
    <property type="match status" value="1"/>
</dbReference>
<dbReference type="Proteomes" id="UP000184275">
    <property type="component" value="Unassembled WGS sequence"/>
</dbReference>
<evidence type="ECO:0000313" key="14">
    <source>
        <dbReference type="EMBL" id="SHL24883.1"/>
    </source>
</evidence>
<dbReference type="PANTHER" id="PTHR47545:SF1">
    <property type="entry name" value="MULTIFUNCTIONAL CCA PROTEIN"/>
    <property type="match status" value="1"/>
</dbReference>
<sequence>MNSERIQHDIPERLMRIAERIRSAGGRCYLVGGFVRDALLGKSSRDFDVEVYDLEQQALLAILKDFGRPNLVGKAFGVIHLVSRGLDLDFSFPRTESKIGEGHRGFLVQTHLHLSFQEAARRRDFTVNAMGLSLPDLLLSDPYGGKSDLEKGILRHVSSAFAEDSLRVLRGVQFASRFSLRLAPETAELCRTLSLSDLSPERIFEEFKKWLLKPGTPSLGLQAFREMRLERFFPEIRGLGPDCSDEKLGALLDGISQKLPQLPDLDSQEILAFTALLSGTEDVQAVNRFLSRITNEVSLLKKCPLLFSFLPDLLSRASSPQTGFDDEFLRRAAVKLGGLKLAALYLPSTPLLTDATREQAAEIFVSRASALGVLDASPEPFLKGADLIQMGLRPGRFFGELIKEEFEWQLQGKISSHEEALAFARNRLECGRGASD</sequence>
<dbReference type="GO" id="GO:0042245">
    <property type="term" value="P:RNA repair"/>
    <property type="evidence" value="ECO:0007669"/>
    <property type="project" value="UniProtKB-KW"/>
</dbReference>
<comment type="cofactor">
    <cofactor evidence="1">
        <name>Mg(2+)</name>
        <dbReference type="ChEBI" id="CHEBI:18420"/>
    </cofactor>
</comment>
<dbReference type="Gene3D" id="3.30.460.10">
    <property type="entry name" value="Beta Polymerase, domain 2"/>
    <property type="match status" value="1"/>
</dbReference>
<dbReference type="InterPro" id="IPR050124">
    <property type="entry name" value="tRNA_CCA-adding_enzyme"/>
</dbReference>
<gene>
    <name evidence="14" type="ORF">SAMN05720469_1527</name>
</gene>
<keyword evidence="5" id="KW-0479">Metal-binding</keyword>
<accession>A0A1M6Z3F1</accession>
<dbReference type="SUPFAM" id="SSF81891">
    <property type="entry name" value="Poly A polymerase C-terminal region-like"/>
    <property type="match status" value="1"/>
</dbReference>
<organism evidence="14 15">
    <name type="scientific">Fibrobacter intestinalis</name>
    <dbReference type="NCBI Taxonomy" id="28122"/>
    <lineage>
        <taxon>Bacteria</taxon>
        <taxon>Pseudomonadati</taxon>
        <taxon>Fibrobacterota</taxon>
        <taxon>Fibrobacteria</taxon>
        <taxon>Fibrobacterales</taxon>
        <taxon>Fibrobacteraceae</taxon>
        <taxon>Fibrobacter</taxon>
    </lineage>
</organism>
<keyword evidence="10 11" id="KW-0694">RNA-binding</keyword>
<keyword evidence="7" id="KW-0692">RNA repair</keyword>
<evidence type="ECO:0000256" key="11">
    <source>
        <dbReference type="RuleBase" id="RU003953"/>
    </source>
</evidence>
<dbReference type="PANTHER" id="PTHR47545">
    <property type="entry name" value="MULTIFUNCTIONAL CCA PROTEIN"/>
    <property type="match status" value="1"/>
</dbReference>
<dbReference type="AlphaFoldDB" id="A0A1M6Z3F1"/>
<dbReference type="EMBL" id="FRAW01000052">
    <property type="protein sequence ID" value="SHL24883.1"/>
    <property type="molecule type" value="Genomic_DNA"/>
</dbReference>
<comment type="similarity">
    <text evidence="11">Belongs to the tRNA nucleotidyltransferase/poly(A) polymerase family.</text>
</comment>
<feature type="domain" description="Poly A polymerase head" evidence="12">
    <location>
        <begin position="28"/>
        <end position="155"/>
    </location>
</feature>
<keyword evidence="6" id="KW-0547">Nucleotide-binding</keyword>
<evidence type="ECO:0000256" key="8">
    <source>
        <dbReference type="ARBA" id="ARBA00022840"/>
    </source>
</evidence>
<dbReference type="InterPro" id="IPR002646">
    <property type="entry name" value="PolA_pol_head_dom"/>
</dbReference>
<dbReference type="RefSeq" id="WP_244889410.1">
    <property type="nucleotide sequence ID" value="NZ_FRAW01000052.1"/>
</dbReference>
<evidence type="ECO:0000256" key="2">
    <source>
        <dbReference type="ARBA" id="ARBA00022679"/>
    </source>
</evidence>
<protein>
    <submittedName>
        <fullName evidence="14">tRNA nucleotidyltransferase (CCA-adding enzyme)</fullName>
    </submittedName>
</protein>
<keyword evidence="2 11" id="KW-0808">Transferase</keyword>
<dbReference type="GO" id="GO:0016779">
    <property type="term" value="F:nucleotidyltransferase activity"/>
    <property type="evidence" value="ECO:0007669"/>
    <property type="project" value="UniProtKB-KW"/>
</dbReference>
<evidence type="ECO:0000259" key="13">
    <source>
        <dbReference type="Pfam" id="PF12627"/>
    </source>
</evidence>
<dbReference type="SUPFAM" id="SSF81301">
    <property type="entry name" value="Nucleotidyltransferase"/>
    <property type="match status" value="1"/>
</dbReference>
<name>A0A1M6Z3F1_9BACT</name>
<evidence type="ECO:0000256" key="7">
    <source>
        <dbReference type="ARBA" id="ARBA00022800"/>
    </source>
</evidence>
<evidence type="ECO:0000256" key="9">
    <source>
        <dbReference type="ARBA" id="ARBA00022842"/>
    </source>
</evidence>